<dbReference type="EMBL" id="ABCB02000018">
    <property type="protein sequence ID" value="EDO61316.1"/>
    <property type="molecule type" value="Genomic_DNA"/>
</dbReference>
<evidence type="ECO:0000313" key="1">
    <source>
        <dbReference type="EMBL" id="EDO61316.1"/>
    </source>
</evidence>
<dbReference type="Proteomes" id="UP000220611">
    <property type="component" value="Unassembled WGS sequence"/>
</dbReference>
<gene>
    <name evidence="2" type="ORF">CH238_08380</name>
    <name evidence="1" type="ORF">CLOLEP_01711</name>
</gene>
<dbReference type="eggNOG" id="ENOG5030J42">
    <property type="taxonomic scope" value="Bacteria"/>
</dbReference>
<dbReference type="InterPro" id="IPR005361">
    <property type="entry name" value="UPF0158"/>
</dbReference>
<organism evidence="1 3">
    <name type="scientific">[Clostridium] leptum DSM 753</name>
    <dbReference type="NCBI Taxonomy" id="428125"/>
    <lineage>
        <taxon>Bacteria</taxon>
        <taxon>Bacillati</taxon>
        <taxon>Bacillota</taxon>
        <taxon>Clostridia</taxon>
        <taxon>Eubacteriales</taxon>
        <taxon>Oscillospiraceae</taxon>
        <taxon>Oscillospiraceae incertae sedis</taxon>
    </lineage>
</organism>
<accession>A7VT20</accession>
<evidence type="ECO:0000313" key="2">
    <source>
        <dbReference type="EMBL" id="PEQ24568.1"/>
    </source>
</evidence>
<reference evidence="1 3" key="1">
    <citation type="submission" date="2007-08" db="EMBL/GenBank/DDBJ databases">
        <title>Draft genome sequence of Clostridium leptum (DSM 753).</title>
        <authorList>
            <person name="Sudarsanam P."/>
            <person name="Ley R."/>
            <person name="Guruge J."/>
            <person name="Turnbaugh P.J."/>
            <person name="Mahowald M."/>
            <person name="Liep D."/>
            <person name="Gordon J."/>
        </authorList>
    </citation>
    <scope>NUCLEOTIDE SEQUENCE [LARGE SCALE GENOMIC DNA]</scope>
    <source>
        <strain evidence="1 3">DSM 753</strain>
    </source>
</reference>
<reference evidence="1 3" key="2">
    <citation type="submission" date="2007-08" db="EMBL/GenBank/DDBJ databases">
        <authorList>
            <person name="Fulton L."/>
            <person name="Clifton S."/>
            <person name="Fulton B."/>
            <person name="Xu J."/>
            <person name="Minx P."/>
            <person name="Pepin K.H."/>
            <person name="Johnson M."/>
            <person name="Thiruvilangam P."/>
            <person name="Bhonagiri V."/>
            <person name="Nash W.E."/>
            <person name="Wang C."/>
            <person name="Mardis E.R."/>
            <person name="Wilson R.K."/>
        </authorList>
    </citation>
    <scope>NUCLEOTIDE SEQUENCE [LARGE SCALE GENOMIC DNA]</scope>
    <source>
        <strain evidence="1 3">DSM 753</strain>
    </source>
</reference>
<evidence type="ECO:0000313" key="4">
    <source>
        <dbReference type="Proteomes" id="UP000220611"/>
    </source>
</evidence>
<evidence type="ECO:0000313" key="3">
    <source>
        <dbReference type="Proteomes" id="UP000003490"/>
    </source>
</evidence>
<dbReference type="Proteomes" id="UP000003490">
    <property type="component" value="Unassembled WGS sequence"/>
</dbReference>
<dbReference type="HOGENOM" id="CLU_137359_1_1_9"/>
<protein>
    <submittedName>
        <fullName evidence="1">Uncharacterized protein</fullName>
    </submittedName>
</protein>
<dbReference type="EMBL" id="NOXF01000005">
    <property type="protein sequence ID" value="PEQ24568.1"/>
    <property type="molecule type" value="Genomic_DNA"/>
</dbReference>
<comment type="caution">
    <text evidence="1">The sequence shown here is derived from an EMBL/GenBank/DDBJ whole genome shotgun (WGS) entry which is preliminary data.</text>
</comment>
<keyword evidence="4" id="KW-1185">Reference proteome</keyword>
<reference evidence="2 4" key="3">
    <citation type="submission" date="2017-07" db="EMBL/GenBank/DDBJ databases">
        <title>Prevalence of linear plasmids in Cutibacterium (Propionibacterium) acnes isolates obtained from prostatic tissue.</title>
        <authorList>
            <person name="Davidsson S."/>
            <person name="Carlsson J."/>
            <person name="Molling P."/>
            <person name="Andren O."/>
            <person name="Andersson S.-O."/>
            <person name="Brzuszkiewicz E."/>
            <person name="Poehlein A."/>
            <person name="Al-Zeer M."/>
            <person name="Brinkmann V."/>
            <person name="Scavenius C."/>
            <person name="Nazipi S."/>
            <person name="Soderquist B."/>
            <person name="Bruggemann H."/>
        </authorList>
    </citation>
    <scope>NUCLEOTIDE SEQUENCE [LARGE SCALE GENOMIC DNA]</scope>
    <source>
        <strain evidence="2 4">DSM 753</strain>
    </source>
</reference>
<dbReference type="Pfam" id="PF03682">
    <property type="entry name" value="UPF0158"/>
    <property type="match status" value="1"/>
</dbReference>
<sequence length="108" mass="12506">MKIRLKQVIEAIEMADEAYTAFGDRQTRKPVFLDDPDITGMRNNELGALLNVEPERFYPFPTKYEIHEYGIMESFVEELPSGKARDELAGAIRGKGAFRRFKNGIRWH</sequence>
<name>A7VT20_9FIRM</name>
<proteinExistence type="predicted"/>
<dbReference type="OrthoDB" id="48384at2"/>
<dbReference type="AlphaFoldDB" id="A7VT20"/>